<keyword evidence="4" id="KW-1185">Reference proteome</keyword>
<evidence type="ECO:0000256" key="1">
    <source>
        <dbReference type="RuleBase" id="RU363044"/>
    </source>
</evidence>
<keyword evidence="1" id="KW-0233">DNA recombination</keyword>
<dbReference type="Pfam" id="PF05970">
    <property type="entry name" value="PIF1"/>
    <property type="match status" value="1"/>
</dbReference>
<comment type="cofactor">
    <cofactor evidence="1">
        <name>Mg(2+)</name>
        <dbReference type="ChEBI" id="CHEBI:18420"/>
    </cofactor>
</comment>
<gene>
    <name evidence="3" type="ORF">U9M48_024586</name>
</gene>
<dbReference type="GO" id="GO:0006310">
    <property type="term" value="P:DNA recombination"/>
    <property type="evidence" value="ECO:0007669"/>
    <property type="project" value="UniProtKB-KW"/>
</dbReference>
<dbReference type="GO" id="GO:0043139">
    <property type="term" value="F:5'-3' DNA helicase activity"/>
    <property type="evidence" value="ECO:0007669"/>
    <property type="project" value="UniProtKB-EC"/>
</dbReference>
<keyword evidence="1" id="KW-0227">DNA damage</keyword>
<evidence type="ECO:0000313" key="3">
    <source>
        <dbReference type="EMBL" id="WVZ76629.1"/>
    </source>
</evidence>
<reference evidence="3 4" key="1">
    <citation type="submission" date="2024-02" db="EMBL/GenBank/DDBJ databases">
        <title>High-quality chromosome-scale genome assembly of Pensacola bahiagrass (Paspalum notatum Flugge var. saurae).</title>
        <authorList>
            <person name="Vega J.M."/>
            <person name="Podio M."/>
            <person name="Orjuela J."/>
            <person name="Siena L.A."/>
            <person name="Pessino S.C."/>
            <person name="Combes M.C."/>
            <person name="Mariac C."/>
            <person name="Albertini E."/>
            <person name="Pupilli F."/>
            <person name="Ortiz J.P.A."/>
            <person name="Leblanc O."/>
        </authorList>
    </citation>
    <scope>NUCLEOTIDE SEQUENCE [LARGE SCALE GENOMIC DNA]</scope>
    <source>
        <strain evidence="3">R1</strain>
        <tissue evidence="3">Leaf</tissue>
    </source>
</reference>
<dbReference type="PANTHER" id="PTHR10492">
    <property type="match status" value="1"/>
</dbReference>
<keyword evidence="1" id="KW-0067">ATP-binding</keyword>
<dbReference type="EC" id="5.6.2.3" evidence="1"/>
<evidence type="ECO:0000313" key="4">
    <source>
        <dbReference type="Proteomes" id="UP001341281"/>
    </source>
</evidence>
<dbReference type="AlphaFoldDB" id="A0AAQ3TR19"/>
<comment type="similarity">
    <text evidence="1">Belongs to the helicase family.</text>
</comment>
<dbReference type="EMBL" id="CP144749">
    <property type="protein sequence ID" value="WVZ76629.1"/>
    <property type="molecule type" value="Genomic_DNA"/>
</dbReference>
<feature type="domain" description="DNA helicase Pif1-like DEAD-box helicase" evidence="2">
    <location>
        <begin position="536"/>
        <end position="741"/>
    </location>
</feature>
<dbReference type="GO" id="GO:0000723">
    <property type="term" value="P:telomere maintenance"/>
    <property type="evidence" value="ECO:0007669"/>
    <property type="project" value="InterPro"/>
</dbReference>
<keyword evidence="1" id="KW-0234">DNA repair</keyword>
<name>A0AAQ3TR19_PASNO</name>
<organism evidence="3 4">
    <name type="scientific">Paspalum notatum var. saurae</name>
    <dbReference type="NCBI Taxonomy" id="547442"/>
    <lineage>
        <taxon>Eukaryota</taxon>
        <taxon>Viridiplantae</taxon>
        <taxon>Streptophyta</taxon>
        <taxon>Embryophyta</taxon>
        <taxon>Tracheophyta</taxon>
        <taxon>Spermatophyta</taxon>
        <taxon>Magnoliopsida</taxon>
        <taxon>Liliopsida</taxon>
        <taxon>Poales</taxon>
        <taxon>Poaceae</taxon>
        <taxon>PACMAD clade</taxon>
        <taxon>Panicoideae</taxon>
        <taxon>Andropogonodae</taxon>
        <taxon>Paspaleae</taxon>
        <taxon>Paspalinae</taxon>
        <taxon>Paspalum</taxon>
    </lineage>
</organism>
<dbReference type="GO" id="GO:0005524">
    <property type="term" value="F:ATP binding"/>
    <property type="evidence" value="ECO:0007669"/>
    <property type="project" value="UniProtKB-KW"/>
</dbReference>
<proteinExistence type="inferred from homology"/>
<sequence>MKILSDVRLTSKAERDGEGECYAGAGGCGAYICYLQGATTCQKNYGVLCSEEEEYESFAPQVKTECSNYRSLASAKPPTEFDKTSLDAGGFWRYTEVCGTTPTRRLRGRGRIVSTRNSTKEELDDLSTREVLQKLFQEEELDGDFVYEVKRVIGVKPESSLTEEIIVYREPKNLQPVFLAPSTKKTSTIFTRSMEARERVKRWFDKKLLKKEFKPGNKYMVNGQRLKVYIEEDKIEINYIDTYNFKEYKDLACLSAVNNALATLQGKDSYPVYRRCEGGRKEEVRRHELDNRWVVAYNPFLLRYFNCHINVEVCSSIKAVKYLYKYLYKGHDRVSVSVNEADGEGNVDEIKMYREARWVTSPEALWRIYGFDLSKNSPPVMQLQLHLPGTHMVTYEEGQDIQEILDREGAEKSMLTEYFEANKKSRAGAISFEELRTVDGEIKPSFREAAERRGLIEVDNTLDDCLTEAETFQMPSSLRRLFATILVYCEASNDIKSYPLPEINEEHDSSHAVDREIYEESIIEVDPDHDALATSLNAEQRSAYDEILVAMDSGEGGVFFVDGPEGTGKTFLYKALLATVRGMGNIAVVTATSGVAASIMPGGRTAHSRFKIPLTIYDGVSCSFTKQSGIAKLLKEASLIIWDEATMTRRQAVAALDNSMRDILNTPDRPFGGKTVVFGGDFRQVLPVIRKGSRAQIVDASLRRLYLWESMRHLKLVHNMRAQSDPWFAEYLLRVGNGTEEDDGYGYIRLLDEICVPYTGKDTDLHRLTKDAFPMLDDNMTDPNYITSRAILSMRNDCVDRINMRMIHHFQGEEMVVMLQHLECITIP</sequence>
<dbReference type="SUPFAM" id="SSF52540">
    <property type="entry name" value="P-loop containing nucleoside triphosphate hydrolases"/>
    <property type="match status" value="2"/>
</dbReference>
<keyword evidence="1" id="KW-0378">Hydrolase</keyword>
<dbReference type="Gene3D" id="3.40.50.300">
    <property type="entry name" value="P-loop containing nucleotide triphosphate hydrolases"/>
    <property type="match status" value="1"/>
</dbReference>
<evidence type="ECO:0000259" key="2">
    <source>
        <dbReference type="Pfam" id="PF05970"/>
    </source>
</evidence>
<comment type="catalytic activity">
    <reaction evidence="1">
        <text>ATP + H2O = ADP + phosphate + H(+)</text>
        <dbReference type="Rhea" id="RHEA:13065"/>
        <dbReference type="ChEBI" id="CHEBI:15377"/>
        <dbReference type="ChEBI" id="CHEBI:15378"/>
        <dbReference type="ChEBI" id="CHEBI:30616"/>
        <dbReference type="ChEBI" id="CHEBI:43474"/>
        <dbReference type="ChEBI" id="CHEBI:456216"/>
        <dbReference type="EC" id="5.6.2.3"/>
    </reaction>
</comment>
<dbReference type="InterPro" id="IPR027417">
    <property type="entry name" value="P-loop_NTPase"/>
</dbReference>
<dbReference type="Proteomes" id="UP001341281">
    <property type="component" value="Chromosome 05"/>
</dbReference>
<protein>
    <recommendedName>
        <fullName evidence="1">ATP-dependent DNA helicase</fullName>
        <ecNumber evidence="1">5.6.2.3</ecNumber>
    </recommendedName>
</protein>
<dbReference type="InterPro" id="IPR010285">
    <property type="entry name" value="DNA_helicase_pif1-like_DEAD"/>
</dbReference>
<accession>A0AAQ3TR19</accession>
<dbReference type="GO" id="GO:0016787">
    <property type="term" value="F:hydrolase activity"/>
    <property type="evidence" value="ECO:0007669"/>
    <property type="project" value="UniProtKB-KW"/>
</dbReference>
<keyword evidence="1" id="KW-0347">Helicase</keyword>
<keyword evidence="1" id="KW-0547">Nucleotide-binding</keyword>
<dbReference type="GO" id="GO:0006281">
    <property type="term" value="P:DNA repair"/>
    <property type="evidence" value="ECO:0007669"/>
    <property type="project" value="UniProtKB-KW"/>
</dbReference>
<dbReference type="PANTHER" id="PTHR10492:SF92">
    <property type="entry name" value="ATP-DEPENDENT DNA HELICASE"/>
    <property type="match status" value="1"/>
</dbReference>